<evidence type="ECO:0000313" key="13">
    <source>
        <dbReference type="Proteomes" id="UP001055439"/>
    </source>
</evidence>
<dbReference type="PANTHER" id="PTHR12588">
    <property type="entry name" value="MYOINOSITOL OXYGENASE"/>
    <property type="match status" value="1"/>
</dbReference>
<feature type="binding site" evidence="11">
    <location>
        <position position="102"/>
    </location>
    <ligand>
        <name>Fe cation</name>
        <dbReference type="ChEBI" id="CHEBI:24875"/>
        <label>1</label>
    </ligand>
</feature>
<dbReference type="GO" id="GO:0050113">
    <property type="term" value="F:inositol oxygenase activity"/>
    <property type="evidence" value="ECO:0007669"/>
    <property type="project" value="UniProtKB-EC"/>
</dbReference>
<evidence type="ECO:0000256" key="8">
    <source>
        <dbReference type="ARBA" id="ARBA00023002"/>
    </source>
</evidence>
<feature type="binding site" evidence="11">
    <location>
        <position position="259"/>
    </location>
    <ligand>
        <name>Fe cation</name>
        <dbReference type="ChEBI" id="CHEBI:24875"/>
        <label>1</label>
    </ligand>
</feature>
<name>A0A9E7GL12_9LILI</name>
<dbReference type="GO" id="GO:0019853">
    <property type="term" value="P:L-ascorbic acid biosynthetic process"/>
    <property type="evidence" value="ECO:0007669"/>
    <property type="project" value="UniProtKB-KW"/>
</dbReference>
<dbReference type="Pfam" id="PF14476">
    <property type="entry name" value="Chloroplast_duf"/>
    <property type="match status" value="1"/>
</dbReference>
<evidence type="ECO:0000256" key="6">
    <source>
        <dbReference type="ARBA" id="ARBA00022644"/>
    </source>
</evidence>
<feature type="binding site" evidence="10">
    <location>
        <begin position="226"/>
        <end position="227"/>
    </location>
    <ligand>
        <name>substrate</name>
    </ligand>
</feature>
<evidence type="ECO:0000256" key="2">
    <source>
        <dbReference type="ARBA" id="ARBA00005167"/>
    </source>
</evidence>
<feature type="binding site" evidence="11">
    <location>
        <position position="127"/>
    </location>
    <ligand>
        <name>Fe cation</name>
        <dbReference type="ChEBI" id="CHEBI:24875"/>
        <label>1</label>
    </ligand>
</feature>
<accession>A0A9E7GL12</accession>
<feature type="binding site" evidence="10">
    <location>
        <begin position="89"/>
        <end position="91"/>
    </location>
    <ligand>
        <name>substrate</name>
    </ligand>
</feature>
<evidence type="ECO:0000256" key="3">
    <source>
        <dbReference type="ARBA" id="ARBA00005286"/>
    </source>
</evidence>
<protein>
    <recommendedName>
        <fullName evidence="4">inositol oxygenase</fullName>
        <ecNumber evidence="4">1.13.99.1</ecNumber>
    </recommendedName>
</protein>
<feature type="binding site" evidence="11">
    <location>
        <position position="226"/>
    </location>
    <ligand>
        <name>Fe cation</name>
        <dbReference type="ChEBI" id="CHEBI:24875"/>
        <label>1</label>
    </ligand>
</feature>
<dbReference type="AlphaFoldDB" id="A0A9E7GL12"/>
<keyword evidence="6" id="KW-0060">Ascorbate biosynthesis</keyword>
<evidence type="ECO:0000256" key="7">
    <source>
        <dbReference type="ARBA" id="ARBA00022723"/>
    </source>
</evidence>
<dbReference type="SUPFAM" id="SSF109604">
    <property type="entry name" value="HD-domain/PDEase-like"/>
    <property type="match status" value="2"/>
</dbReference>
<evidence type="ECO:0000256" key="10">
    <source>
        <dbReference type="PIRSR" id="PIRSR607828-1"/>
    </source>
</evidence>
<dbReference type="EC" id="1.13.99.1" evidence="4"/>
<dbReference type="GO" id="GO:0005737">
    <property type="term" value="C:cytoplasm"/>
    <property type="evidence" value="ECO:0007669"/>
    <property type="project" value="UniProtKB-SubCell"/>
</dbReference>
<keyword evidence="7 11" id="KW-0479">Metal-binding</keyword>
<feature type="binding site" evidence="10">
    <location>
        <position position="131"/>
    </location>
    <ligand>
        <name>substrate</name>
    </ligand>
</feature>
<evidence type="ECO:0000256" key="9">
    <source>
        <dbReference type="ARBA" id="ARBA00023004"/>
    </source>
</evidence>
<evidence type="ECO:0000256" key="11">
    <source>
        <dbReference type="PIRSR" id="PIRSR607828-2"/>
    </source>
</evidence>
<organism evidence="12 13">
    <name type="scientific">Musa troglodytarum</name>
    <name type="common">fe'i banana</name>
    <dbReference type="NCBI Taxonomy" id="320322"/>
    <lineage>
        <taxon>Eukaryota</taxon>
        <taxon>Viridiplantae</taxon>
        <taxon>Streptophyta</taxon>
        <taxon>Embryophyta</taxon>
        <taxon>Tracheophyta</taxon>
        <taxon>Spermatophyta</taxon>
        <taxon>Magnoliopsida</taxon>
        <taxon>Liliopsida</taxon>
        <taxon>Zingiberales</taxon>
        <taxon>Musaceae</taxon>
        <taxon>Musa</taxon>
    </lineage>
</organism>
<keyword evidence="8" id="KW-0560">Oxidoreductase</keyword>
<dbReference type="OrthoDB" id="765586at2759"/>
<feature type="binding site" evidence="10">
    <location>
        <begin position="148"/>
        <end position="149"/>
    </location>
    <ligand>
        <name>substrate</name>
    </ligand>
</feature>
<feature type="binding site" evidence="11">
    <location>
        <position position="128"/>
    </location>
    <ligand>
        <name>Fe cation</name>
        <dbReference type="ChEBI" id="CHEBI:24875"/>
        <label>1</label>
    </ligand>
</feature>
<dbReference type="Proteomes" id="UP001055439">
    <property type="component" value="Chromosome 7"/>
</dbReference>
<comment type="pathway">
    <text evidence="2">Polyol metabolism; myo-inositol degradation into D-glucuronate; D-glucuronate from myo-inositol: step 1/1.</text>
</comment>
<comment type="similarity">
    <text evidence="3">Belongs to the myo-inositol oxygenase family.</text>
</comment>
<feature type="binding site" evidence="11">
    <location>
        <position position="200"/>
    </location>
    <ligand>
        <name>Fe cation</name>
        <dbReference type="ChEBI" id="CHEBI:24875"/>
        <label>1</label>
    </ligand>
</feature>
<comment type="subcellular location">
    <subcellularLocation>
        <location evidence="1">Cytoplasm</location>
    </subcellularLocation>
</comment>
<evidence type="ECO:0000256" key="1">
    <source>
        <dbReference type="ARBA" id="ARBA00004496"/>
    </source>
</evidence>
<dbReference type="EMBL" id="CP097509">
    <property type="protein sequence ID" value="URE14327.1"/>
    <property type="molecule type" value="Genomic_DNA"/>
</dbReference>
<gene>
    <name evidence="12" type="ORF">MUK42_01645</name>
</gene>
<keyword evidence="9 11" id="KW-0408">Iron</keyword>
<evidence type="ECO:0000313" key="12">
    <source>
        <dbReference type="EMBL" id="URE14327.1"/>
    </source>
</evidence>
<proteinExistence type="inferred from homology"/>
<dbReference type="InterPro" id="IPR007828">
    <property type="entry name" value="Inositol_oxygenase"/>
</dbReference>
<feature type="binding site" evidence="10">
    <location>
        <position position="45"/>
    </location>
    <ligand>
        <name>substrate</name>
    </ligand>
</feature>
<dbReference type="GO" id="GO:0005506">
    <property type="term" value="F:iron ion binding"/>
    <property type="evidence" value="ECO:0007669"/>
    <property type="project" value="InterPro"/>
</dbReference>
<evidence type="ECO:0000256" key="5">
    <source>
        <dbReference type="ARBA" id="ARBA00022490"/>
    </source>
</evidence>
<dbReference type="Pfam" id="PF05153">
    <property type="entry name" value="MIOX"/>
    <property type="match status" value="3"/>
</dbReference>
<reference evidence="12" key="1">
    <citation type="submission" date="2022-05" db="EMBL/GenBank/DDBJ databases">
        <title>The Musa troglodytarum L. genome provides insights into the mechanism of non-climacteric behaviour and enrichment of carotenoids.</title>
        <authorList>
            <person name="Wang J."/>
        </authorList>
    </citation>
    <scope>NUCLEOTIDE SEQUENCE</scope>
    <source>
        <tissue evidence="12">Leaf</tissue>
    </source>
</reference>
<evidence type="ECO:0000256" key="4">
    <source>
        <dbReference type="ARBA" id="ARBA00011919"/>
    </source>
</evidence>
<dbReference type="GO" id="GO:0019310">
    <property type="term" value="P:inositol catabolic process"/>
    <property type="evidence" value="ECO:0007669"/>
    <property type="project" value="InterPro"/>
</dbReference>
<comment type="cofactor">
    <cofactor evidence="11">
        <name>Fe cation</name>
        <dbReference type="ChEBI" id="CHEBI:24875"/>
    </cofactor>
    <text evidence="11">Binds 2 iron ions per subunit.</text>
</comment>
<keyword evidence="13" id="KW-1185">Reference proteome</keyword>
<sequence>MTLVVEQPRPAVTREVKSIPSDPKESLMDGGFVVPDANSFGHTFRDYNAESERQKTVEEFYRMNHIHQTCDFVEMSIWECIELLNEFVDESDPDLDEPQIEHLLQTAEAIRKDYPEEDWLHLTGLIHDLGKVLLHPSFGQLPQWAVVGDTFPVGCAFDECNVHHKYFEENPDHLDPKYNTKLGEYSEGCGLENVLMSWGHDDYMYLVAKGNKTSLPLAGLFIIRYHSFYPLHKHGAYQYLMNEEDKENLKWLHVFNKYDLYSKSKVRIDVEKVKPYYLSLIEKCNLKRTTYTLEAVIMATLPTQSLFFSSSSYSHQARKFHASLQVPSSLRTKGICFPKTTRTEDVHHLRPCRRPIFVSYRLPLIRCPFPTESNHVPVDAEPCTLPLPSLSRSRTSLRLSFRRGRGRRVNHPIQIQAKPGQNTTLAVGVLCISCVAFLEKMLSSLNSLDLRTPIDPKELLRDGGFVVPDANSFGHTFRDYNAESEWQKTVEEFYRMNHIHQTCDFVKRMREEYGKLDRVEMSIWECIELLSEFIDESSPDLDEPEMEHLWQTAEAIRKDYPEEDWLHLTGLIDALHKHGAYQYLMNEEDQENLKWLHVFNKYDLYSKSKVRIDVEKVKPYYLSVNEKLNLGGLSLRQDDTATSFTQPPRPTTASEDEHLVSKIHAILDAVADRAEMHAIIGAQRNDWNHLFTNSINAISLTASLMAGISSIPVGEAAPHMLAFKLSSVILFTAATGMMLITSKIQPSQLAEEQRNATRLWEQLGRSIETTLALRAPTQRDVDEAMEKVLALDKAYPLPLLPGMLEKFPEIVEPTRWWPKIQPKQSPQAGGNGWSHELEGEMRGILRVLKAKDEQQYTTLGKLLLNMNKTLAISGPLLAGLAAISSGLIGSPALGPMPAFLGVIGGVLATAVHTLEHGGQVGMVFELFRNCAGYYRRLQEEIASNLGETDVQKRENGELFEMKVALQLGRSLSDLKGLASYASPLCEDEDIKEFAGKLF</sequence>
<keyword evidence="5" id="KW-0963">Cytoplasm</keyword>
<dbReference type="PANTHER" id="PTHR12588:SF12">
    <property type="entry name" value="INOSITOL OXYGENASE 1"/>
    <property type="match status" value="1"/>
</dbReference>
<dbReference type="InterPro" id="IPR027949">
    <property type="entry name" value="Chloroplast_duf"/>
</dbReference>